<proteinExistence type="predicted"/>
<protein>
    <submittedName>
        <fullName evidence="1">Uncharacterized protein</fullName>
    </submittedName>
</protein>
<reference evidence="1" key="1">
    <citation type="journal article" date="2020" name="Stud. Mycol.">
        <title>101 Dothideomycetes genomes: a test case for predicting lifestyles and emergence of pathogens.</title>
        <authorList>
            <person name="Haridas S."/>
            <person name="Albert R."/>
            <person name="Binder M."/>
            <person name="Bloem J."/>
            <person name="Labutti K."/>
            <person name="Salamov A."/>
            <person name="Andreopoulos B."/>
            <person name="Baker S."/>
            <person name="Barry K."/>
            <person name="Bills G."/>
            <person name="Bluhm B."/>
            <person name="Cannon C."/>
            <person name="Castanera R."/>
            <person name="Culley D."/>
            <person name="Daum C."/>
            <person name="Ezra D."/>
            <person name="Gonzalez J."/>
            <person name="Henrissat B."/>
            <person name="Kuo A."/>
            <person name="Liang C."/>
            <person name="Lipzen A."/>
            <person name="Lutzoni F."/>
            <person name="Magnuson J."/>
            <person name="Mondo S."/>
            <person name="Nolan M."/>
            <person name="Ohm R."/>
            <person name="Pangilinan J."/>
            <person name="Park H.-J."/>
            <person name="Ramirez L."/>
            <person name="Alfaro M."/>
            <person name="Sun H."/>
            <person name="Tritt A."/>
            <person name="Yoshinaga Y."/>
            <person name="Zwiers L.-H."/>
            <person name="Turgeon B."/>
            <person name="Goodwin S."/>
            <person name="Spatafora J."/>
            <person name="Crous P."/>
            <person name="Grigoriev I."/>
        </authorList>
    </citation>
    <scope>NUCLEOTIDE SEQUENCE</scope>
    <source>
        <strain evidence="1">ATCC 200398</strain>
    </source>
</reference>
<dbReference type="EMBL" id="MU003495">
    <property type="protein sequence ID" value="KAF2476153.1"/>
    <property type="molecule type" value="Genomic_DNA"/>
</dbReference>
<accession>A0ACB6RBM2</accession>
<keyword evidence="2" id="KW-1185">Reference proteome</keyword>
<evidence type="ECO:0000313" key="2">
    <source>
        <dbReference type="Proteomes" id="UP000799755"/>
    </source>
</evidence>
<organism evidence="1 2">
    <name type="scientific">Lindgomyces ingoldianus</name>
    <dbReference type="NCBI Taxonomy" id="673940"/>
    <lineage>
        <taxon>Eukaryota</taxon>
        <taxon>Fungi</taxon>
        <taxon>Dikarya</taxon>
        <taxon>Ascomycota</taxon>
        <taxon>Pezizomycotina</taxon>
        <taxon>Dothideomycetes</taxon>
        <taxon>Pleosporomycetidae</taxon>
        <taxon>Pleosporales</taxon>
        <taxon>Lindgomycetaceae</taxon>
        <taxon>Lindgomyces</taxon>
    </lineage>
</organism>
<gene>
    <name evidence="1" type="ORF">BDR25DRAFT_350441</name>
</gene>
<name>A0ACB6RBM2_9PLEO</name>
<evidence type="ECO:0000313" key="1">
    <source>
        <dbReference type="EMBL" id="KAF2476153.1"/>
    </source>
</evidence>
<comment type="caution">
    <text evidence="1">The sequence shown here is derived from an EMBL/GenBank/DDBJ whole genome shotgun (WGS) entry which is preliminary data.</text>
</comment>
<dbReference type="Proteomes" id="UP000799755">
    <property type="component" value="Unassembled WGS sequence"/>
</dbReference>
<sequence length="1087" mass="123960">MMGRIFLVRGTSMDRQRESAKALAIGSDKDVEYAKIEGILGALRDLFSSRFNPFSLVAEQISQSAKNSLAFCIRQIYDLCLSCEPPFDHPVQLHAFGYYGLTGTRLKDQGRIQLTAVNVTGRNIISDVANATCLKISAILTLQIPYFHFLFWLVSYLWFISKLTPGLTSAQSLLSLHRHSSGSSPPTHPSVQTSLDILLIIAYFWVIFVESSSGLNMGYLARCMAPEATVDSWYCALCFVLAFRPVSLVSALYDFSCLHLSLFPFILKFTMPKPKKSFIQLAQEKIRTEVPPSINSDAIFKGLEDQRRLEKWDEFIDYVKEEKKDWPIPSVYDVKSLKYFVYMQAAGISGTMGMNACVETVHSYWNQFTSAWARKYGAIRKDIITTVTNHIYTKLRIELELLKEKKPQRYANGNHLKSYADAYWGCDWKEYNHLHLLLGARRGTGRGLKFKVSFSIAVNSCRNTDYHILGEPKLAIRRIKDAKNTSNDPDSKKPKNTIEEGRVEAPLYTNSLLFTLARLLSRRAFRDHSTIESLLDVIPPKNMNSVTIAWRDDILEQPVYYKPTRDTDIETANAYHTRITDSGIRAGLLEPPTTHDWRAYVLFLIGQPLTRTEKHTAKSTTIANVALTAKILFLAKGGAKRLVPLSLSRAYNLERSQEYVEIEEEIEYLWDDKTTTSKGCIKELQAKRSALIDKALKKWQKNQPYKPNDLPMYHYGIFNRCRFMMPERDRLATNLFKSATLRSTLGLSTLRDLVALLSKNTEVEFRPGLEETNAYNNNEVSKKYDWRHIYNCYKKDRSAARGFAELCFKCNEWVLSEQEWKDHCAGDLQDLDSFSIYFDPLIYSGVLATPGYCPYYKWLLHIQKKHMAKLEKRETVKESAITCPPPHPNCPKSFHSVLHLEFHLEDIHGIPLTKKPNAKRKRPVNERKQVMSPPEKRCKSEYDLFINSIAAKMDARARNALKILSSHKKSYHRCAGSNQGEDMRFDTKTPPPLVSYTNLTADRDFVLVEEVDQMAAQGFSVDWEVEPYPFPTPSYHSAGSTWSEEGYPGPNTPLSSTSNELSPGTQPSIDCQVPVVDLTSEAVNNFR</sequence>